<reference evidence="1" key="1">
    <citation type="submission" date="2018-05" db="EMBL/GenBank/DDBJ databases">
        <authorList>
            <person name="Lanie J.A."/>
            <person name="Ng W.-L."/>
            <person name="Kazmierczak K.M."/>
            <person name="Andrzejewski T.M."/>
            <person name="Davidsen T.M."/>
            <person name="Wayne K.J."/>
            <person name="Tettelin H."/>
            <person name="Glass J.I."/>
            <person name="Rusch D."/>
            <person name="Podicherti R."/>
            <person name="Tsui H.-C.T."/>
            <person name="Winkler M.E."/>
        </authorList>
    </citation>
    <scope>NUCLEOTIDE SEQUENCE</scope>
</reference>
<sequence>MLFVGSYDLLNKSVSHHISLIKINKADAIDLAYNIHNFN</sequence>
<organism evidence="1">
    <name type="scientific">marine metagenome</name>
    <dbReference type="NCBI Taxonomy" id="408172"/>
    <lineage>
        <taxon>unclassified sequences</taxon>
        <taxon>metagenomes</taxon>
        <taxon>ecological metagenomes</taxon>
    </lineage>
</organism>
<proteinExistence type="predicted"/>
<dbReference type="AlphaFoldDB" id="A0A382VSV6"/>
<name>A0A382VSV6_9ZZZZ</name>
<dbReference type="EMBL" id="UINC01153998">
    <property type="protein sequence ID" value="SVD49021.1"/>
    <property type="molecule type" value="Genomic_DNA"/>
</dbReference>
<evidence type="ECO:0000313" key="1">
    <source>
        <dbReference type="EMBL" id="SVD49021.1"/>
    </source>
</evidence>
<protein>
    <submittedName>
        <fullName evidence="1">Uncharacterized protein</fullName>
    </submittedName>
</protein>
<gene>
    <name evidence="1" type="ORF">METZ01_LOCUS401875</name>
</gene>
<accession>A0A382VSV6</accession>